<dbReference type="InterPro" id="IPR041561">
    <property type="entry name" value="PglD_N"/>
</dbReference>
<dbReference type="PANTHER" id="PTHR43300">
    <property type="entry name" value="ACETYLTRANSFERASE"/>
    <property type="match status" value="1"/>
</dbReference>
<dbReference type="Gene3D" id="2.160.10.10">
    <property type="entry name" value="Hexapeptide repeat proteins"/>
    <property type="match status" value="1"/>
</dbReference>
<evidence type="ECO:0000256" key="5">
    <source>
        <dbReference type="PIRSR" id="PIRSR620019-1"/>
    </source>
</evidence>
<dbReference type="GO" id="GO:0016746">
    <property type="term" value="F:acyltransferase activity"/>
    <property type="evidence" value="ECO:0007669"/>
    <property type="project" value="UniProtKB-KW"/>
</dbReference>
<evidence type="ECO:0000256" key="3">
    <source>
        <dbReference type="ARBA" id="ARBA00022737"/>
    </source>
</evidence>
<dbReference type="PANTHER" id="PTHR43300:SF7">
    <property type="entry name" value="UDP-N-ACETYLBACILLOSAMINE N-ACETYLTRANSFERASE"/>
    <property type="match status" value="1"/>
</dbReference>
<keyword evidence="9" id="KW-1185">Reference proteome</keyword>
<evidence type="ECO:0000256" key="2">
    <source>
        <dbReference type="ARBA" id="ARBA00022679"/>
    </source>
</evidence>
<evidence type="ECO:0000256" key="1">
    <source>
        <dbReference type="ARBA" id="ARBA00007274"/>
    </source>
</evidence>
<evidence type="ECO:0000313" key="8">
    <source>
        <dbReference type="EMBL" id="TDE04773.1"/>
    </source>
</evidence>
<comment type="caution">
    <text evidence="8">The sequence shown here is derived from an EMBL/GenBank/DDBJ whole genome shotgun (WGS) entry which is preliminary data.</text>
</comment>
<keyword evidence="3" id="KW-0677">Repeat</keyword>
<reference evidence="8 9" key="1">
    <citation type="submission" date="2019-03" db="EMBL/GenBank/DDBJ databases">
        <title>Flavobacterium LB-D12 sp. nov., isolated from arctic soil.</title>
        <authorList>
            <person name="Chaudhary D.K."/>
        </authorList>
    </citation>
    <scope>NUCLEOTIDE SEQUENCE [LARGE SCALE GENOMIC DNA]</scope>
    <source>
        <strain evidence="8 9">LB-D12</strain>
    </source>
</reference>
<sequence length="215" mass="23047">MKNIAIIGAGGFGREVKTILDSINKVTPSYFFVGFYDDGLQKGEIVNGFPVLGGVEDINEINEDCSIVIAIGDPKIKFSIFNKIRNTKIDFPNIIHPNVLISDDFVDIGVGNIICAGCIITCNIVIKDFVILNLMCTVGHDTTIASFSSFMPSVNISGEVLIEERVYVGTGAKIINQLEIGQNTIVGAGAVVSKSLPENCTAVGIPAKPIKFHDI</sequence>
<evidence type="ECO:0000256" key="6">
    <source>
        <dbReference type="PIRSR" id="PIRSR620019-2"/>
    </source>
</evidence>
<dbReference type="PROSITE" id="PS00101">
    <property type="entry name" value="HEXAPEP_TRANSFERASES"/>
    <property type="match status" value="1"/>
</dbReference>
<dbReference type="Pfam" id="PF00132">
    <property type="entry name" value="Hexapep"/>
    <property type="match status" value="1"/>
</dbReference>
<dbReference type="Pfam" id="PF17836">
    <property type="entry name" value="PglD_N"/>
    <property type="match status" value="1"/>
</dbReference>
<accession>A0A4R5D3L9</accession>
<protein>
    <submittedName>
        <fullName evidence="8">Acetyltransferase</fullName>
    </submittedName>
</protein>
<dbReference type="Gene3D" id="3.40.50.20">
    <property type="match status" value="1"/>
</dbReference>
<dbReference type="SUPFAM" id="SSF51161">
    <property type="entry name" value="Trimeric LpxA-like enzymes"/>
    <property type="match status" value="1"/>
</dbReference>
<dbReference type="RefSeq" id="WP_132065716.1">
    <property type="nucleotide sequence ID" value="NZ_SMFN01000007.1"/>
</dbReference>
<dbReference type="EMBL" id="SMFN01000007">
    <property type="protein sequence ID" value="TDE04773.1"/>
    <property type="molecule type" value="Genomic_DNA"/>
</dbReference>
<name>A0A4R5D3L9_9FLAO</name>
<dbReference type="InterPro" id="IPR018357">
    <property type="entry name" value="Hexapep_transf_CS"/>
</dbReference>
<evidence type="ECO:0000313" key="9">
    <source>
        <dbReference type="Proteomes" id="UP000294644"/>
    </source>
</evidence>
<evidence type="ECO:0000259" key="7">
    <source>
        <dbReference type="Pfam" id="PF17836"/>
    </source>
</evidence>
<comment type="similarity">
    <text evidence="1">Belongs to the transferase hexapeptide repeat family.</text>
</comment>
<dbReference type="OrthoDB" id="708224at2"/>
<dbReference type="InterPro" id="IPR050179">
    <property type="entry name" value="Trans_hexapeptide_repeat"/>
</dbReference>
<proteinExistence type="inferred from homology"/>
<feature type="site" description="Increases basicity of active site His" evidence="5">
    <location>
        <position position="141"/>
    </location>
</feature>
<gene>
    <name evidence="8" type="ORF">E0F91_07700</name>
</gene>
<feature type="domain" description="PglD N-terminal" evidence="7">
    <location>
        <begin position="3"/>
        <end position="84"/>
    </location>
</feature>
<dbReference type="InterPro" id="IPR011004">
    <property type="entry name" value="Trimer_LpxA-like_sf"/>
</dbReference>
<dbReference type="NCBIfam" id="TIGR03570">
    <property type="entry name" value="NeuD_NnaD"/>
    <property type="match status" value="1"/>
</dbReference>
<keyword evidence="4" id="KW-0012">Acyltransferase</keyword>
<dbReference type="InterPro" id="IPR020019">
    <property type="entry name" value="AcTrfase_PglD-like"/>
</dbReference>
<dbReference type="InterPro" id="IPR001451">
    <property type="entry name" value="Hexapep"/>
</dbReference>
<keyword evidence="2 8" id="KW-0808">Transferase</keyword>
<feature type="binding site" evidence="6">
    <location>
        <position position="72"/>
    </location>
    <ligand>
        <name>substrate</name>
    </ligand>
</feature>
<organism evidence="8 9">
    <name type="scientific">Flavobacterium sandaracinum</name>
    <dbReference type="NCBI Taxonomy" id="2541733"/>
    <lineage>
        <taxon>Bacteria</taxon>
        <taxon>Pseudomonadati</taxon>
        <taxon>Bacteroidota</taxon>
        <taxon>Flavobacteriia</taxon>
        <taxon>Flavobacteriales</taxon>
        <taxon>Flavobacteriaceae</taxon>
        <taxon>Flavobacterium</taxon>
    </lineage>
</organism>
<evidence type="ECO:0000256" key="4">
    <source>
        <dbReference type="ARBA" id="ARBA00023315"/>
    </source>
</evidence>
<feature type="active site" description="Proton acceptor" evidence="5">
    <location>
        <position position="140"/>
    </location>
</feature>
<dbReference type="Proteomes" id="UP000294644">
    <property type="component" value="Unassembled WGS sequence"/>
</dbReference>
<dbReference type="AlphaFoldDB" id="A0A4R5D3L9"/>
<dbReference type="CDD" id="cd03360">
    <property type="entry name" value="LbH_AT_putative"/>
    <property type="match status" value="1"/>
</dbReference>